<name>A0ABT6WS81_9ACTN</name>
<keyword evidence="1" id="KW-0812">Transmembrane</keyword>
<proteinExistence type="predicted"/>
<protein>
    <submittedName>
        <fullName evidence="2">Uncharacterized protein</fullName>
    </submittedName>
</protein>
<feature type="transmembrane region" description="Helical" evidence="1">
    <location>
        <begin position="36"/>
        <end position="55"/>
    </location>
</feature>
<comment type="caution">
    <text evidence="2">The sequence shown here is derived from an EMBL/GenBank/DDBJ whole genome shotgun (WGS) entry which is preliminary data.</text>
</comment>
<evidence type="ECO:0000256" key="1">
    <source>
        <dbReference type="SAM" id="Phobius"/>
    </source>
</evidence>
<organism evidence="2 3">
    <name type="scientific">Actinoplanes sandaracinus</name>
    <dbReference type="NCBI Taxonomy" id="3045177"/>
    <lineage>
        <taxon>Bacteria</taxon>
        <taxon>Bacillati</taxon>
        <taxon>Actinomycetota</taxon>
        <taxon>Actinomycetes</taxon>
        <taxon>Micromonosporales</taxon>
        <taxon>Micromonosporaceae</taxon>
        <taxon>Actinoplanes</taxon>
    </lineage>
</organism>
<dbReference type="RefSeq" id="WP_282763653.1">
    <property type="nucleotide sequence ID" value="NZ_JASCTH010000020.1"/>
</dbReference>
<feature type="transmembrane region" description="Helical" evidence="1">
    <location>
        <begin position="67"/>
        <end position="85"/>
    </location>
</feature>
<evidence type="ECO:0000313" key="2">
    <source>
        <dbReference type="EMBL" id="MDI6102593.1"/>
    </source>
</evidence>
<keyword evidence="1" id="KW-1133">Transmembrane helix</keyword>
<dbReference type="Proteomes" id="UP001241758">
    <property type="component" value="Unassembled WGS sequence"/>
</dbReference>
<evidence type="ECO:0000313" key="3">
    <source>
        <dbReference type="Proteomes" id="UP001241758"/>
    </source>
</evidence>
<reference evidence="2 3" key="1">
    <citation type="submission" date="2023-05" db="EMBL/GenBank/DDBJ databases">
        <title>Actinoplanes sp. NEAU-A12 genome sequencing.</title>
        <authorList>
            <person name="Wang Z.-S."/>
        </authorList>
    </citation>
    <scope>NUCLEOTIDE SEQUENCE [LARGE SCALE GENOMIC DNA]</scope>
    <source>
        <strain evidence="2 3">NEAU-A12</strain>
    </source>
</reference>
<keyword evidence="3" id="KW-1185">Reference proteome</keyword>
<gene>
    <name evidence="2" type="ORF">QLQ12_28625</name>
</gene>
<feature type="transmembrane region" description="Helical" evidence="1">
    <location>
        <begin position="92"/>
        <end position="115"/>
    </location>
</feature>
<keyword evidence="1" id="KW-0472">Membrane</keyword>
<dbReference type="EMBL" id="JASCTH010000020">
    <property type="protein sequence ID" value="MDI6102593.1"/>
    <property type="molecule type" value="Genomic_DNA"/>
</dbReference>
<sequence>MAQKSGRNRRGTPEEREAVAARYQESVERLQRTAYWNLRSTIASVCVFIGIFAVLSVSWGESDGARLVPALACAVGGVCGAGVYFSRPYPKLVLGLLLAAVSFTGLGLAGLAVVVGSGS</sequence>
<accession>A0ABT6WS81</accession>